<keyword evidence="2" id="KW-1185">Reference proteome</keyword>
<feature type="region of interest" description="Disordered" evidence="1">
    <location>
        <begin position="1"/>
        <end position="51"/>
    </location>
</feature>
<dbReference type="AlphaFoldDB" id="A0AAX6SJ93"/>
<evidence type="ECO:0000313" key="3">
    <source>
        <dbReference type="RefSeq" id="XP_021108112.1"/>
    </source>
</evidence>
<feature type="compositionally biased region" description="Basic and acidic residues" evidence="1">
    <location>
        <begin position="18"/>
        <end position="27"/>
    </location>
</feature>
<evidence type="ECO:0000313" key="2">
    <source>
        <dbReference type="Proteomes" id="UP000694906"/>
    </source>
</evidence>
<sequence length="224" mass="23809">MSLGTTLSALWTWASHPEPLEPDRDRSPGQAEGQPGPRSPEPKLLDAGRQPEVIQGELAIPWLERPAFAATSPQRAVPQERRPRTALFSGRAKWATSLRRRLPGRPGAAHRLSSSAQANLAASPPPRLPTSPPPRLPAAPAARLPLGPPPAKDLHRDRHACPNRRGSFPGAAGRAAPPPRAPPPPPPPPLRNRRGRPGLGGARGAREAAPEHPVGQAEVGPRRT</sequence>
<feature type="region of interest" description="Disordered" evidence="1">
    <location>
        <begin position="70"/>
        <end position="224"/>
    </location>
</feature>
<dbReference type="RefSeq" id="XP_021108112.1">
    <property type="nucleotide sequence ID" value="XM_021252453.1"/>
</dbReference>
<feature type="compositionally biased region" description="Pro residues" evidence="1">
    <location>
        <begin position="176"/>
        <end position="190"/>
    </location>
</feature>
<protein>
    <submittedName>
        <fullName evidence="3">Proline-rich protein 2-like</fullName>
    </submittedName>
</protein>
<organism evidence="2 3">
    <name type="scientific">Heterocephalus glaber</name>
    <name type="common">Naked mole rat</name>
    <dbReference type="NCBI Taxonomy" id="10181"/>
    <lineage>
        <taxon>Eukaryota</taxon>
        <taxon>Metazoa</taxon>
        <taxon>Chordata</taxon>
        <taxon>Craniata</taxon>
        <taxon>Vertebrata</taxon>
        <taxon>Euteleostomi</taxon>
        <taxon>Mammalia</taxon>
        <taxon>Eutheria</taxon>
        <taxon>Euarchontoglires</taxon>
        <taxon>Glires</taxon>
        <taxon>Rodentia</taxon>
        <taxon>Hystricomorpha</taxon>
        <taxon>Bathyergidae</taxon>
        <taxon>Heterocephalus</taxon>
    </lineage>
</organism>
<name>A0AAX6SJ93_HETGA</name>
<gene>
    <name evidence="3" type="primary">LOC110347536</name>
</gene>
<accession>A0AAX6SJ93</accession>
<feature type="compositionally biased region" description="Pro residues" evidence="1">
    <location>
        <begin position="123"/>
        <end position="137"/>
    </location>
</feature>
<dbReference type="GeneID" id="110347536"/>
<evidence type="ECO:0000256" key="1">
    <source>
        <dbReference type="SAM" id="MobiDB-lite"/>
    </source>
</evidence>
<proteinExistence type="predicted"/>
<dbReference type="Proteomes" id="UP000694906">
    <property type="component" value="Unplaced"/>
</dbReference>
<feature type="compositionally biased region" description="Low complexity" evidence="1">
    <location>
        <begin position="113"/>
        <end position="122"/>
    </location>
</feature>
<reference evidence="3" key="1">
    <citation type="submission" date="2025-08" db="UniProtKB">
        <authorList>
            <consortium name="RefSeq"/>
        </authorList>
    </citation>
    <scope>IDENTIFICATION</scope>
</reference>